<dbReference type="InterPro" id="IPR047814">
    <property type="entry name" value="TfpX/TfpZ-like"/>
</dbReference>
<comment type="caution">
    <text evidence="2">The sequence shown here is derived from an EMBL/GenBank/DDBJ whole genome shotgun (WGS) entry which is preliminary data.</text>
</comment>
<dbReference type="RefSeq" id="WP_151504388.1">
    <property type="nucleotide sequence ID" value="NZ_VXLD01000003.1"/>
</dbReference>
<dbReference type="NCBIfam" id="NF041437">
    <property type="entry name" value="TfpZ"/>
    <property type="match status" value="1"/>
</dbReference>
<evidence type="ECO:0000313" key="2">
    <source>
        <dbReference type="EMBL" id="KAB1856690.1"/>
    </source>
</evidence>
<keyword evidence="1" id="KW-1133">Transmembrane helix</keyword>
<proteinExistence type="predicted"/>
<dbReference type="Proteomes" id="UP000325788">
    <property type="component" value="Unassembled WGS sequence"/>
</dbReference>
<keyword evidence="1" id="KW-0472">Membrane</keyword>
<dbReference type="AlphaFoldDB" id="A0A5N4WK78"/>
<gene>
    <name evidence="2" type="ORF">F4W09_06800</name>
</gene>
<dbReference type="EMBL" id="VXLD01000003">
    <property type="protein sequence ID" value="KAB1856690.1"/>
    <property type="molecule type" value="Genomic_DNA"/>
</dbReference>
<name>A0A5N4WK78_9GAMM</name>
<feature type="transmembrane region" description="Helical" evidence="1">
    <location>
        <begin position="7"/>
        <end position="31"/>
    </location>
</feature>
<feature type="transmembrane region" description="Helical" evidence="1">
    <location>
        <begin position="71"/>
        <end position="91"/>
    </location>
</feature>
<evidence type="ECO:0000313" key="3">
    <source>
        <dbReference type="Proteomes" id="UP000325788"/>
    </source>
</evidence>
<reference evidence="2 3" key="1">
    <citation type="submission" date="2019-09" db="EMBL/GenBank/DDBJ databases">
        <title>Draft genome sequence of Acinetobacter tandoii W4-4-4 isolated from environmental water sample.</title>
        <authorList>
            <person name="Wee S.K."/>
            <person name="Yan B."/>
            <person name="Mustaffa S.B."/>
            <person name="Yap E.P.H."/>
        </authorList>
    </citation>
    <scope>NUCLEOTIDE SEQUENCE [LARGE SCALE GENOMIC DNA]</scope>
    <source>
        <strain evidence="2 3">W4-4-4</strain>
    </source>
</reference>
<accession>A0A5N4WK78</accession>
<evidence type="ECO:0000256" key="1">
    <source>
        <dbReference type="SAM" id="Phobius"/>
    </source>
</evidence>
<feature type="transmembrane region" description="Helical" evidence="1">
    <location>
        <begin position="43"/>
        <end position="64"/>
    </location>
</feature>
<keyword evidence="1" id="KW-0812">Transmembrane</keyword>
<protein>
    <submittedName>
        <fullName evidence="2">Type IV pilin accessory protein</fullName>
    </submittedName>
</protein>
<organism evidence="2 3">
    <name type="scientific">Acinetobacter tandoii</name>
    <dbReference type="NCBI Taxonomy" id="202954"/>
    <lineage>
        <taxon>Bacteria</taxon>
        <taxon>Pseudomonadati</taxon>
        <taxon>Pseudomonadota</taxon>
        <taxon>Gammaproteobacteria</taxon>
        <taxon>Moraxellales</taxon>
        <taxon>Moraxellaceae</taxon>
        <taxon>Acinetobacter</taxon>
    </lineage>
</organism>
<sequence>MSSRIKAFLIHGMVSIIIAILIVGLVFFIWYPFPLAKAVGATHIFSIILMVDVVLGPLLTLLVYKAGKKSLFFDLVVVVLLQISALFYGVWTISQGRPAWIVFNADRFDAVRVNDLDLRNANKVKPEYLNPSLLFPSWVSAVSPTNTEDKNKILFEAVFSGVDIAQRPALYHPLSFEEKRIKLKAIDLNELYKFNNKNKVQNIIEQYGGANAYLPLRANAVDMTVLINKDTAEIIKIVDLRPWK</sequence>